<reference evidence="2" key="1">
    <citation type="journal article" date="2015" name="Nature">
        <title>Complex archaea that bridge the gap between prokaryotes and eukaryotes.</title>
        <authorList>
            <person name="Spang A."/>
            <person name="Saw J.H."/>
            <person name="Jorgensen S.L."/>
            <person name="Zaremba-Niedzwiedzka K."/>
            <person name="Martijn J."/>
            <person name="Lind A.E."/>
            <person name="van Eijk R."/>
            <person name="Schleper C."/>
            <person name="Guy L."/>
            <person name="Ettema T.J."/>
        </authorList>
    </citation>
    <scope>NUCLEOTIDE SEQUENCE</scope>
</reference>
<organism evidence="2">
    <name type="scientific">marine sediment metagenome</name>
    <dbReference type="NCBI Taxonomy" id="412755"/>
    <lineage>
        <taxon>unclassified sequences</taxon>
        <taxon>metagenomes</taxon>
        <taxon>ecological metagenomes</taxon>
    </lineage>
</organism>
<dbReference type="InterPro" id="IPR025309">
    <property type="entry name" value="KTSC_dom"/>
</dbReference>
<proteinExistence type="predicted"/>
<gene>
    <name evidence="2" type="ORF">LCGC14_1723470</name>
</gene>
<dbReference type="AlphaFoldDB" id="A0A0F9HBU2"/>
<name>A0A0F9HBU2_9ZZZZ</name>
<feature type="domain" description="KTSC" evidence="1">
    <location>
        <begin position="212"/>
        <end position="267"/>
    </location>
</feature>
<sequence>MQEQEQVKSLEYFTQLANLLRAQGVPEEEIRRAILSQQTDPTPAALPFPGPVTGIDLAGNQPRLKVPDTGFPPVFIANPETSTDFIPSVGPQGYLSLPTPDPLGSVQTNTPLFDSNGSNLSHTYNITNYPATTSAVWLALSSDINSEFPTVGVTGYNFDMSVPPWRYDVEQSQAQPINMPPIAIYPSGITETTFEFNETIEDQREKDFDAASSFVGNVTYTPELQTMEITLNGKRYDYCSIPERIFEGFREASSKGAYYNRSIKGIYTCGTSETLQETIGTVNATWLDPDYIMAAKESAEKNGAKLYLVKAAEETITDHRSEGEQYLRKLAAPELQKMVRTAISKGTDINHMGEQFRTGGVIVDGEWDVNMEEMQYLVIESDAEINAAISRGDIDAVSINGGAPRREVVEPCDHNCNGGECQLCTVPVGVILAELDDIGFTWVAARPFMWRGNMIQAATPGIKTTVIQPL</sequence>
<dbReference type="EMBL" id="LAZR01015540">
    <property type="protein sequence ID" value="KKM08701.1"/>
    <property type="molecule type" value="Genomic_DNA"/>
</dbReference>
<protein>
    <recommendedName>
        <fullName evidence="1">KTSC domain-containing protein</fullName>
    </recommendedName>
</protein>
<dbReference type="Pfam" id="PF13619">
    <property type="entry name" value="KTSC"/>
    <property type="match status" value="1"/>
</dbReference>
<evidence type="ECO:0000259" key="1">
    <source>
        <dbReference type="Pfam" id="PF13619"/>
    </source>
</evidence>
<accession>A0A0F9HBU2</accession>
<comment type="caution">
    <text evidence="2">The sequence shown here is derived from an EMBL/GenBank/DDBJ whole genome shotgun (WGS) entry which is preliminary data.</text>
</comment>
<evidence type="ECO:0000313" key="2">
    <source>
        <dbReference type="EMBL" id="KKM08701.1"/>
    </source>
</evidence>